<dbReference type="NCBIfam" id="TIGR00121">
    <property type="entry name" value="birA_ligase"/>
    <property type="match status" value="1"/>
</dbReference>
<dbReference type="InterPro" id="IPR003142">
    <property type="entry name" value="BPL_C"/>
</dbReference>
<evidence type="ECO:0000256" key="1">
    <source>
        <dbReference type="ARBA" id="ARBA00009934"/>
    </source>
</evidence>
<dbReference type="Pfam" id="PF09825">
    <property type="entry name" value="BPL_N"/>
    <property type="match status" value="1"/>
</dbReference>
<dbReference type="Gene3D" id="3.30.930.10">
    <property type="entry name" value="Bira Bifunctional Protein, Domain 2"/>
    <property type="match status" value="1"/>
</dbReference>
<evidence type="ECO:0000256" key="2">
    <source>
        <dbReference type="ARBA" id="ARBA00022598"/>
    </source>
</evidence>
<dbReference type="InterPro" id="IPR045864">
    <property type="entry name" value="aa-tRNA-synth_II/BPL/LPL"/>
</dbReference>
<dbReference type="PANTHER" id="PTHR12835">
    <property type="entry name" value="BIOTIN PROTEIN LIGASE"/>
    <property type="match status" value="1"/>
</dbReference>
<feature type="compositionally biased region" description="Low complexity" evidence="3">
    <location>
        <begin position="342"/>
        <end position="361"/>
    </location>
</feature>
<evidence type="ECO:0000259" key="4">
    <source>
        <dbReference type="PROSITE" id="PS51733"/>
    </source>
</evidence>
<feature type="region of interest" description="Disordered" evidence="3">
    <location>
        <begin position="342"/>
        <end position="363"/>
    </location>
</feature>
<dbReference type="SUPFAM" id="SSF55681">
    <property type="entry name" value="Class II aaRS and biotin synthetases"/>
    <property type="match status" value="1"/>
</dbReference>
<accession>A0AAW2I2G7</accession>
<dbReference type="PANTHER" id="PTHR12835:SF5">
    <property type="entry name" value="BIOTIN--PROTEIN LIGASE"/>
    <property type="match status" value="1"/>
</dbReference>
<dbReference type="AlphaFoldDB" id="A0AAW2I2G7"/>
<proteinExistence type="inferred from homology"/>
<dbReference type="InterPro" id="IPR004408">
    <property type="entry name" value="Biotin_CoA_COase_ligase"/>
</dbReference>
<dbReference type="PROSITE" id="PS51733">
    <property type="entry name" value="BPL_LPL_CATALYTIC"/>
    <property type="match status" value="1"/>
</dbReference>
<protein>
    <recommendedName>
        <fullName evidence="4">BPL/LPL catalytic domain-containing protein</fullName>
    </recommendedName>
</protein>
<feature type="region of interest" description="Disordered" evidence="3">
    <location>
        <begin position="524"/>
        <end position="547"/>
    </location>
</feature>
<dbReference type="GO" id="GO:0005737">
    <property type="term" value="C:cytoplasm"/>
    <property type="evidence" value="ECO:0007669"/>
    <property type="project" value="TreeGrafter"/>
</dbReference>
<organism evidence="5">
    <name type="scientific">Menopon gallinae</name>
    <name type="common">poultry shaft louse</name>
    <dbReference type="NCBI Taxonomy" id="328185"/>
    <lineage>
        <taxon>Eukaryota</taxon>
        <taxon>Metazoa</taxon>
        <taxon>Ecdysozoa</taxon>
        <taxon>Arthropoda</taxon>
        <taxon>Hexapoda</taxon>
        <taxon>Insecta</taxon>
        <taxon>Pterygota</taxon>
        <taxon>Neoptera</taxon>
        <taxon>Paraneoptera</taxon>
        <taxon>Psocodea</taxon>
        <taxon>Troctomorpha</taxon>
        <taxon>Phthiraptera</taxon>
        <taxon>Amblycera</taxon>
        <taxon>Menoponidae</taxon>
        <taxon>Menopon</taxon>
    </lineage>
</organism>
<dbReference type="Pfam" id="PF02237">
    <property type="entry name" value="BPL_C"/>
    <property type="match status" value="1"/>
</dbReference>
<feature type="domain" description="BPL/LPL catalytic" evidence="4">
    <location>
        <begin position="704"/>
        <end position="905"/>
    </location>
</feature>
<dbReference type="InterPro" id="IPR004143">
    <property type="entry name" value="BPL_LPL_catalytic"/>
</dbReference>
<sequence length="981" mass="109133">MLLTVFYVAATWMQSRRLSSIRRKIVDYLVNDTSIACYKVQYNEGSSGEPESTESIAPVNITSTLCKNKNSAMVQELLWFSKGFRGCTLYPQQIVDVDNWILFSKEDKYFPFQNAFEEPVLSDPKVYVLIEADMENTELANSHVCNLSKIGIPKVWRADDRFSIIIESDVNHLPEMLSSFMLPAPLILKEGFQIKRIQTINVEGKPCKVMSTNILQGSGSGIKSELSFSENLAAEQYRRPSLCRSASQWKFHVELLQNYTTCADEAAKGKTISVPGQDVKIMAGTEALKTELEPVPETSGSINAKASEEVRRIMREEQYRAKNIDALSSEIRRKSASVNVLSSESSPQSSNESSVAVSAQSTPIRQSFQGRKNTFSSLHSIGSASTASIVSGKYKPPNVLVYSESPTTTENMKGLLSELLHKHKYTIYSVTSNQLASSVWTVNCSLLVICGNVPENVERSLISYLLRGGKLLCLCSTFLHTLLPTFRTAEVRERELVRFTYGRWSRVRLMHHVFCYQNSPARTKFSREADEPPNEKDRISPVPQTPSSVEVVDSEGVTHTLHVQVLGAEETWQTPSLLLAYFISPGGRAVFSQVHLELNPSDCSEEHEEEALRHSDVARKEIIKDLLSTHLGLECANTSGQVTLTVAYFLGRHELKLEFLNKMKHLKQDGVLRLGQLGLKFCGKGEVPPPATPTLLPILVHSCPHDFSTLEYFENLHTESIGRLLIYCEILGSSMDVINGELAHGLAVVPSQQTSGKGRTANQWLSPPGCAMYSLQIHLRMDSYLGSHPSVLQHAVSVAMVSSIYEMNPQFAQVFDLRLKWPNDIYIGDGVKIGGVIATCIASGGNLICNVGAGINLDNEAPTTCLNHFIQEYNKTYDQKLKKISREKLLAGIFTQLEKIINEMQAGSVSYMYNLYYRYWLHGGAEVKVVDPSGNARAVTIHGIDENGFLEVREATGRVFSVHPDGNSFDMLEGLIIPKIK</sequence>
<feature type="compositionally biased region" description="Basic and acidic residues" evidence="3">
    <location>
        <begin position="525"/>
        <end position="539"/>
    </location>
</feature>
<dbReference type="GO" id="GO:0004077">
    <property type="term" value="F:biotin--[biotin carboxyl-carrier protein] ligase activity"/>
    <property type="evidence" value="ECO:0007669"/>
    <property type="project" value="InterPro"/>
</dbReference>
<dbReference type="Pfam" id="PF03099">
    <property type="entry name" value="BPL_LplA_LipB"/>
    <property type="match status" value="1"/>
</dbReference>
<dbReference type="EMBL" id="JARGDH010000002">
    <property type="protein sequence ID" value="KAL0275857.1"/>
    <property type="molecule type" value="Genomic_DNA"/>
</dbReference>
<gene>
    <name evidence="5" type="ORF">PYX00_003583</name>
</gene>
<name>A0AAW2I2G7_9NEOP</name>
<evidence type="ECO:0000313" key="5">
    <source>
        <dbReference type="EMBL" id="KAL0275857.1"/>
    </source>
</evidence>
<evidence type="ECO:0000256" key="3">
    <source>
        <dbReference type="SAM" id="MobiDB-lite"/>
    </source>
</evidence>
<reference evidence="5" key="1">
    <citation type="journal article" date="2024" name="Gigascience">
        <title>Chromosome-level genome of the poultry shaft louse Menopon gallinae provides insight into the host-switching and adaptive evolution of parasitic lice.</title>
        <authorList>
            <person name="Xu Y."/>
            <person name="Ma L."/>
            <person name="Liu S."/>
            <person name="Liang Y."/>
            <person name="Liu Q."/>
            <person name="He Z."/>
            <person name="Tian L."/>
            <person name="Duan Y."/>
            <person name="Cai W."/>
            <person name="Li H."/>
            <person name="Song F."/>
        </authorList>
    </citation>
    <scope>NUCLEOTIDE SEQUENCE</scope>
    <source>
        <strain evidence="5">Cailab_2023a</strain>
    </source>
</reference>
<dbReference type="InterPro" id="IPR019197">
    <property type="entry name" value="Biotin-prot_ligase_N"/>
</dbReference>
<keyword evidence="2" id="KW-0436">Ligase</keyword>
<comment type="similarity">
    <text evidence="1">Belongs to the biotin--protein ligase family.</text>
</comment>
<comment type="caution">
    <text evidence="5">The sequence shown here is derived from an EMBL/GenBank/DDBJ whole genome shotgun (WGS) entry which is preliminary data.</text>
</comment>